<evidence type="ECO:0000259" key="10">
    <source>
        <dbReference type="Pfam" id="PF20451"/>
    </source>
</evidence>
<dbReference type="GO" id="GO:0005516">
    <property type="term" value="F:calmodulin binding"/>
    <property type="evidence" value="ECO:0007669"/>
    <property type="project" value="InterPro"/>
</dbReference>
<dbReference type="Proteomes" id="UP000233551">
    <property type="component" value="Unassembled WGS sequence"/>
</dbReference>
<keyword evidence="3" id="KW-0805">Transcription regulation</keyword>
<sequence length="484" mass="54467">MAAKRFFSESGNDRDQPPEKRMRTRPSFASIIGEVVMVNSLQHFCTALEPMLRRVVNEEVERGLRRCTRSLTRAPSVRIQALEPSNLQLKFGKNLNLPIFTGSKIVDEDGSGLQILLIEGDQNLPMPIPAGPIKVEIVVLDGDFPPCERSNWTSEEFDSSIVRERSGKRPLLAGDLNITIRNAFASVGEIELTDNSSWIRSRKFRLGARVVPGSYHGGRIREAITVAFVVKDHRGELYKKHYPPRLDDDVWRLEKIGKDGAFHKKLVAEGIKTVQDFLKTSVVDTSKLRAILGQGMSEKTWEATIKHARTCEMGNKHYVYNESNCTIILNPICQVERAIIDGHTYTTRELSTALNRAYIENMVRQAHANWSSLHEFEGLMNETALLTQGEVEDQYPPRNEMAAERALPFQHGGYQSDRTLFEVGYFPLPSNSCSSNNNHVQNVGTNDWQMTTSVTTPVEHIIRYSITEASSDGDLTPRSFMTGS</sequence>
<dbReference type="EMBL" id="PGOL01002963">
    <property type="protein sequence ID" value="PKI43840.1"/>
    <property type="molecule type" value="Genomic_DNA"/>
</dbReference>
<feature type="domain" description="Calmodulin binding protein central" evidence="10">
    <location>
        <begin position="246"/>
        <end position="311"/>
    </location>
</feature>
<dbReference type="PANTHER" id="PTHR31713">
    <property type="entry name" value="OS02G0177800 PROTEIN"/>
    <property type="match status" value="1"/>
</dbReference>
<dbReference type="EMBL" id="MTKT01005615">
    <property type="protein sequence ID" value="OWM65127.1"/>
    <property type="molecule type" value="Genomic_DNA"/>
</dbReference>
<feature type="domain" description="Calmodulin binding protein-like N-terminal" evidence="9">
    <location>
        <begin position="87"/>
        <end position="233"/>
    </location>
</feature>
<keyword evidence="4" id="KW-0238">DNA-binding</keyword>
<dbReference type="InterPro" id="IPR012416">
    <property type="entry name" value="CBP60"/>
</dbReference>
<evidence type="ECO:0000256" key="8">
    <source>
        <dbReference type="SAM" id="MobiDB-lite"/>
    </source>
</evidence>
<evidence type="ECO:0000313" key="15">
    <source>
        <dbReference type="Proteomes" id="UP000233551"/>
    </source>
</evidence>
<dbReference type="AlphaFoldDB" id="A0A218VX13"/>
<organism evidence="12 14">
    <name type="scientific">Punica granatum</name>
    <name type="common">Pomegranate</name>
    <dbReference type="NCBI Taxonomy" id="22663"/>
    <lineage>
        <taxon>Eukaryota</taxon>
        <taxon>Viridiplantae</taxon>
        <taxon>Streptophyta</taxon>
        <taxon>Embryophyta</taxon>
        <taxon>Tracheophyta</taxon>
        <taxon>Spermatophyta</taxon>
        <taxon>Magnoliopsida</taxon>
        <taxon>eudicotyledons</taxon>
        <taxon>Gunneridae</taxon>
        <taxon>Pentapetalae</taxon>
        <taxon>rosids</taxon>
        <taxon>malvids</taxon>
        <taxon>Myrtales</taxon>
        <taxon>Lythraceae</taxon>
        <taxon>Punica</taxon>
    </lineage>
</organism>
<dbReference type="InterPro" id="IPR046829">
    <property type="entry name" value="Calmod_bind_C"/>
</dbReference>
<dbReference type="STRING" id="22663.A0A218VX13"/>
<evidence type="ECO:0000259" key="11">
    <source>
        <dbReference type="Pfam" id="PF20452"/>
    </source>
</evidence>
<evidence type="ECO:0000256" key="6">
    <source>
        <dbReference type="ARBA" id="ARBA00023163"/>
    </source>
</evidence>
<dbReference type="Proteomes" id="UP000197138">
    <property type="component" value="Unassembled WGS sequence"/>
</dbReference>
<dbReference type="GO" id="GO:0003700">
    <property type="term" value="F:DNA-binding transcription factor activity"/>
    <property type="evidence" value="ECO:0007669"/>
    <property type="project" value="TreeGrafter"/>
</dbReference>
<dbReference type="PANTHER" id="PTHR31713:SF42">
    <property type="entry name" value="PROTEIN SAR DEFICIENT 1"/>
    <property type="match status" value="1"/>
</dbReference>
<accession>A0A218VX13</accession>
<keyword evidence="15" id="KW-1185">Reference proteome</keyword>
<dbReference type="Pfam" id="PF20451">
    <property type="entry name" value="Calmod_bind_M"/>
    <property type="match status" value="1"/>
</dbReference>
<evidence type="ECO:0000313" key="14">
    <source>
        <dbReference type="Proteomes" id="UP000197138"/>
    </source>
</evidence>
<dbReference type="GO" id="GO:0005634">
    <property type="term" value="C:nucleus"/>
    <property type="evidence" value="ECO:0007669"/>
    <property type="project" value="UniProtKB-SubCell"/>
</dbReference>
<dbReference type="GeneID" id="116215746"/>
<feature type="domain" description="Calmodulin binding protein C-terminal" evidence="11">
    <location>
        <begin position="316"/>
        <end position="376"/>
    </location>
</feature>
<dbReference type="GO" id="GO:0043565">
    <property type="term" value="F:sequence-specific DNA binding"/>
    <property type="evidence" value="ECO:0007669"/>
    <property type="project" value="TreeGrafter"/>
</dbReference>
<reference evidence="14" key="1">
    <citation type="journal article" date="2017" name="Plant J.">
        <title>The pomegranate (Punica granatum L.) genome and the genomics of punicalagin biosynthesis.</title>
        <authorList>
            <person name="Qin G."/>
            <person name="Xu C."/>
            <person name="Ming R."/>
            <person name="Tang H."/>
            <person name="Guyot R."/>
            <person name="Kramer E.M."/>
            <person name="Hu Y."/>
            <person name="Yi X."/>
            <person name="Qi Y."/>
            <person name="Xu X."/>
            <person name="Gao Z."/>
            <person name="Pan H."/>
            <person name="Jian J."/>
            <person name="Tian Y."/>
            <person name="Yue Z."/>
            <person name="Xu Y."/>
        </authorList>
    </citation>
    <scope>NUCLEOTIDE SEQUENCE [LARGE SCALE GENOMIC DNA]</scope>
    <source>
        <strain evidence="14">cv. Dabenzi</strain>
    </source>
</reference>
<evidence type="ECO:0000256" key="7">
    <source>
        <dbReference type="ARBA" id="ARBA00023242"/>
    </source>
</evidence>
<dbReference type="OrthoDB" id="757051at2759"/>
<comment type="similarity">
    <text evidence="2">Belongs to the plant ACBP60 protein family.</text>
</comment>
<dbReference type="Pfam" id="PF07887">
    <property type="entry name" value="Calmodulin_bind"/>
    <property type="match status" value="1"/>
</dbReference>
<evidence type="ECO:0000313" key="12">
    <source>
        <dbReference type="EMBL" id="OWM65127.1"/>
    </source>
</evidence>
<keyword evidence="7" id="KW-0539">Nucleus</keyword>
<evidence type="ECO:0000256" key="4">
    <source>
        <dbReference type="ARBA" id="ARBA00023125"/>
    </source>
</evidence>
<comment type="subcellular location">
    <subcellularLocation>
        <location evidence="1">Nucleus</location>
    </subcellularLocation>
</comment>
<reference evidence="13 15" key="3">
    <citation type="submission" date="2017-11" db="EMBL/GenBank/DDBJ databases">
        <title>De-novo sequencing of pomegranate (Punica granatum L.) genome.</title>
        <authorList>
            <person name="Akparov Z."/>
            <person name="Amiraslanov A."/>
            <person name="Hajiyeva S."/>
            <person name="Abbasov M."/>
            <person name="Kaur K."/>
            <person name="Hamwieh A."/>
            <person name="Solovyev V."/>
            <person name="Salamov A."/>
            <person name="Braich B."/>
            <person name="Kosarev P."/>
            <person name="Mahmoud A."/>
            <person name="Hajiyev E."/>
            <person name="Babayeva S."/>
            <person name="Izzatullayeva V."/>
            <person name="Mammadov A."/>
            <person name="Mammadov A."/>
            <person name="Sharifova S."/>
            <person name="Ojaghi J."/>
            <person name="Eynullazada K."/>
            <person name="Bayramov B."/>
            <person name="Abdulazimova A."/>
            <person name="Shahmuradov I."/>
        </authorList>
    </citation>
    <scope>NUCLEOTIDE SEQUENCE [LARGE SCALE GENOMIC DNA]</scope>
    <source>
        <strain evidence="13">AG2017</strain>
        <strain evidence="15">cv. AG2017</strain>
        <tissue evidence="13">Leaf</tissue>
    </source>
</reference>
<proteinExistence type="inferred from homology"/>
<evidence type="ECO:0000313" key="13">
    <source>
        <dbReference type="EMBL" id="PKI43840.1"/>
    </source>
</evidence>
<keyword evidence="6" id="KW-0804">Transcription</keyword>
<comment type="caution">
    <text evidence="12">The sequence shown here is derived from an EMBL/GenBank/DDBJ whole genome shotgun (WGS) entry which is preliminary data.</text>
</comment>
<evidence type="ECO:0000256" key="1">
    <source>
        <dbReference type="ARBA" id="ARBA00004123"/>
    </source>
</evidence>
<feature type="region of interest" description="Disordered" evidence="8">
    <location>
        <begin position="1"/>
        <end position="24"/>
    </location>
</feature>
<dbReference type="InterPro" id="IPR046830">
    <property type="entry name" value="Calmod_bind_M"/>
</dbReference>
<dbReference type="Pfam" id="PF20452">
    <property type="entry name" value="Calmod_bind_C"/>
    <property type="match status" value="1"/>
</dbReference>
<evidence type="ECO:0000256" key="5">
    <source>
        <dbReference type="ARBA" id="ARBA00023159"/>
    </source>
</evidence>
<dbReference type="GO" id="GO:0080142">
    <property type="term" value="P:regulation of salicylic acid biosynthetic process"/>
    <property type="evidence" value="ECO:0007669"/>
    <property type="project" value="TreeGrafter"/>
</dbReference>
<protein>
    <submittedName>
        <fullName evidence="12">Uncharacterized protein</fullName>
    </submittedName>
</protein>
<keyword evidence="5" id="KW-0010">Activator</keyword>
<evidence type="ECO:0000256" key="2">
    <source>
        <dbReference type="ARBA" id="ARBA00007214"/>
    </source>
</evidence>
<feature type="compositionally biased region" description="Basic and acidic residues" evidence="8">
    <location>
        <begin position="11"/>
        <end position="21"/>
    </location>
</feature>
<evidence type="ECO:0000259" key="9">
    <source>
        <dbReference type="Pfam" id="PF07887"/>
    </source>
</evidence>
<dbReference type="InterPro" id="IPR046831">
    <property type="entry name" value="Calmodulin_bind_N"/>
</dbReference>
<reference evidence="12" key="2">
    <citation type="submission" date="2017-06" db="EMBL/GenBank/DDBJ databases">
        <title>The pomegranate genome and the genomics of punicalagin biosynthesis.</title>
        <authorList>
            <person name="Xu C."/>
        </authorList>
    </citation>
    <scope>NUCLEOTIDE SEQUENCE [LARGE SCALE GENOMIC DNA]</scope>
    <source>
        <tissue evidence="12">Fresh leaf</tissue>
    </source>
</reference>
<name>A0A218VX13_PUNGR</name>
<evidence type="ECO:0000256" key="3">
    <source>
        <dbReference type="ARBA" id="ARBA00023015"/>
    </source>
</evidence>
<gene>
    <name evidence="12" type="ORF">CDL15_Pgr008714</name>
    <name evidence="13" type="ORF">CRG98_035674</name>
</gene>